<dbReference type="GO" id="GO:0000398">
    <property type="term" value="P:mRNA splicing, via spliceosome"/>
    <property type="evidence" value="ECO:0007669"/>
    <property type="project" value="TreeGrafter"/>
</dbReference>
<feature type="compositionally biased region" description="Basic and acidic residues" evidence="13">
    <location>
        <begin position="506"/>
        <end position="516"/>
    </location>
</feature>
<sequence>MRIAIQGCSHGELDSIYASIKKADEQDGAMTELVLLCGDFQAIRNPADLHCLAVPEKYKRMGDFHRYYSGQNTAPYLTIVIGGNHEASNYFWELFMGGWLAPNIYYLGAAGCVSFKGLVIAGISGIYKSGDYHRGRFERMPYSPSDVRSIYHTRKFDVQRLALLPALSINPDIFLSHDWPNTIEAHGDVGALIRRKPYFKDEIHSRTLGSPPLMQLLRNIRPRYWFSAHLHVKFAATYTHTEDGKLGNKQEGGQEQGNHSTEASLWAGAKSQLLARSAAAIELTHGPRETAAETTSEEPPTTRFLALGKCVPNQEFLQILNIEPQSHTLPDVASSGGLEFVPGWLAILNATQAQLSFEHSQRDIVVPPTDALQAQLPKLATAPVASEGSAGGANGNGKIKSISDVQQFVPTANTLLGSLQQPSDGPPPWYTNPQTIALCNHLGIENNINAPPRFPPAPTPSMPRTLPPALMPAGATATASAPIEQSAQGAPRAEGANAPTPADAADEIKRIKDAAAARKRKRAEMAAVATDGAKGSAG</sequence>
<dbReference type="EMBL" id="JMSN01000049">
    <property type="protein sequence ID" value="KDN44692.1"/>
    <property type="molecule type" value="Genomic_DNA"/>
</dbReference>
<reference evidence="15 16" key="1">
    <citation type="submission" date="2014-05" db="EMBL/GenBank/DDBJ databases">
        <title>Draft genome sequence of a rare smut relative, Tilletiaria anomala UBC 951.</title>
        <authorList>
            <consortium name="DOE Joint Genome Institute"/>
            <person name="Toome M."/>
            <person name="Kuo A."/>
            <person name="Henrissat B."/>
            <person name="Lipzen A."/>
            <person name="Tritt A."/>
            <person name="Yoshinaga Y."/>
            <person name="Zane M."/>
            <person name="Barry K."/>
            <person name="Grigoriev I.V."/>
            <person name="Spatafora J.W."/>
            <person name="Aimea M.C."/>
        </authorList>
    </citation>
    <scope>NUCLEOTIDE SEQUENCE [LARGE SCALE GENOMIC DNA]</scope>
    <source>
        <strain evidence="15 16">UBC 951</strain>
    </source>
</reference>
<keyword evidence="8" id="KW-0378">Hydrolase</keyword>
<evidence type="ECO:0000313" key="16">
    <source>
        <dbReference type="Proteomes" id="UP000027361"/>
    </source>
</evidence>
<evidence type="ECO:0000256" key="9">
    <source>
        <dbReference type="ARBA" id="ARBA00022833"/>
    </source>
</evidence>
<evidence type="ECO:0000256" key="10">
    <source>
        <dbReference type="ARBA" id="ARBA00023004"/>
    </source>
</evidence>
<comment type="subcellular location">
    <subcellularLocation>
        <location evidence="4">Nucleus</location>
    </subcellularLocation>
</comment>
<dbReference type="AlphaFoldDB" id="A0A066VSH8"/>
<comment type="similarity">
    <text evidence="5">Belongs to the lariat debranching enzyme family.</text>
</comment>
<feature type="region of interest" description="Disordered" evidence="13">
    <location>
        <begin position="449"/>
        <end position="538"/>
    </location>
</feature>
<dbReference type="InterPro" id="IPR029052">
    <property type="entry name" value="Metallo-depent_PP-like"/>
</dbReference>
<keyword evidence="11" id="KW-0464">Manganese</keyword>
<dbReference type="HOGENOM" id="CLU_005893_1_0_1"/>
<comment type="caution">
    <text evidence="15">The sequence shown here is derived from an EMBL/GenBank/DDBJ whole genome shotgun (WGS) entry which is preliminary data.</text>
</comment>
<protein>
    <recommendedName>
        <fullName evidence="14">Lariat debranching enzyme C-terminal domain-containing protein</fullName>
    </recommendedName>
</protein>
<name>A0A066VSH8_TILAU</name>
<evidence type="ECO:0000256" key="12">
    <source>
        <dbReference type="ARBA" id="ARBA00023242"/>
    </source>
</evidence>
<dbReference type="STRING" id="1037660.A0A066VSH8"/>
<dbReference type="Pfam" id="PF05011">
    <property type="entry name" value="DBR1"/>
    <property type="match status" value="1"/>
</dbReference>
<evidence type="ECO:0000256" key="4">
    <source>
        <dbReference type="ARBA" id="ARBA00004123"/>
    </source>
</evidence>
<evidence type="ECO:0000313" key="15">
    <source>
        <dbReference type="EMBL" id="KDN44692.1"/>
    </source>
</evidence>
<dbReference type="PANTHER" id="PTHR12849">
    <property type="entry name" value="RNA LARIAT DEBRANCHING ENZYME"/>
    <property type="match status" value="1"/>
</dbReference>
<dbReference type="RefSeq" id="XP_013242866.1">
    <property type="nucleotide sequence ID" value="XM_013387412.1"/>
</dbReference>
<dbReference type="GeneID" id="25264560"/>
<organism evidence="15 16">
    <name type="scientific">Tilletiaria anomala (strain ATCC 24038 / CBS 436.72 / UBC 951)</name>
    <dbReference type="NCBI Taxonomy" id="1037660"/>
    <lineage>
        <taxon>Eukaryota</taxon>
        <taxon>Fungi</taxon>
        <taxon>Dikarya</taxon>
        <taxon>Basidiomycota</taxon>
        <taxon>Ustilaginomycotina</taxon>
        <taxon>Exobasidiomycetes</taxon>
        <taxon>Georgefischeriales</taxon>
        <taxon>Tilletiariaceae</taxon>
        <taxon>Tilletiaria</taxon>
    </lineage>
</organism>
<evidence type="ECO:0000256" key="11">
    <source>
        <dbReference type="ARBA" id="ARBA00023211"/>
    </source>
</evidence>
<keyword evidence="10" id="KW-0408">Iron</keyword>
<keyword evidence="9" id="KW-0862">Zinc</keyword>
<feature type="domain" description="Lariat debranching enzyme C-terminal" evidence="14">
    <location>
        <begin position="291"/>
        <end position="448"/>
    </location>
</feature>
<dbReference type="GO" id="GO:0046872">
    <property type="term" value="F:metal ion binding"/>
    <property type="evidence" value="ECO:0007669"/>
    <property type="project" value="UniProtKB-KW"/>
</dbReference>
<accession>A0A066VSH8</accession>
<dbReference type="SUPFAM" id="SSF56300">
    <property type="entry name" value="Metallo-dependent phosphatases"/>
    <property type="match status" value="1"/>
</dbReference>
<gene>
    <name evidence="15" type="ORF">K437DRAFT_256928</name>
</gene>
<comment type="cofactor">
    <cofactor evidence="3">
        <name>Fe(2+)</name>
        <dbReference type="ChEBI" id="CHEBI:29033"/>
    </cofactor>
</comment>
<dbReference type="InterPro" id="IPR041816">
    <property type="entry name" value="Dbr1_N"/>
</dbReference>
<keyword evidence="7" id="KW-0479">Metal-binding</keyword>
<evidence type="ECO:0000256" key="5">
    <source>
        <dbReference type="ARBA" id="ARBA00006045"/>
    </source>
</evidence>
<evidence type="ECO:0000256" key="3">
    <source>
        <dbReference type="ARBA" id="ARBA00001954"/>
    </source>
</evidence>
<dbReference type="InterPro" id="IPR007708">
    <property type="entry name" value="DBR1_C"/>
</dbReference>
<keyword evidence="12" id="KW-0539">Nucleus</keyword>
<dbReference type="Proteomes" id="UP000027361">
    <property type="component" value="Unassembled WGS sequence"/>
</dbReference>
<evidence type="ECO:0000256" key="2">
    <source>
        <dbReference type="ARBA" id="ARBA00001947"/>
    </source>
</evidence>
<evidence type="ECO:0000256" key="8">
    <source>
        <dbReference type="ARBA" id="ARBA00022801"/>
    </source>
</evidence>
<dbReference type="Pfam" id="PF00149">
    <property type="entry name" value="Metallophos"/>
    <property type="match status" value="1"/>
</dbReference>
<evidence type="ECO:0000256" key="7">
    <source>
        <dbReference type="ARBA" id="ARBA00022723"/>
    </source>
</evidence>
<dbReference type="OrthoDB" id="407609at2759"/>
<feature type="compositionally biased region" description="Polar residues" evidence="13">
    <location>
        <begin position="477"/>
        <end position="488"/>
    </location>
</feature>
<comment type="cofactor">
    <cofactor evidence="2">
        <name>Zn(2+)</name>
        <dbReference type="ChEBI" id="CHEBI:29105"/>
    </cofactor>
</comment>
<evidence type="ECO:0000256" key="13">
    <source>
        <dbReference type="SAM" id="MobiDB-lite"/>
    </source>
</evidence>
<dbReference type="PANTHER" id="PTHR12849:SF0">
    <property type="entry name" value="LARIAT DEBRANCHING ENZYME"/>
    <property type="match status" value="1"/>
</dbReference>
<dbReference type="FunFam" id="3.60.21.10:FF:000035">
    <property type="entry name" value="Lariat debranching enzyme"/>
    <property type="match status" value="1"/>
</dbReference>
<evidence type="ECO:0000256" key="1">
    <source>
        <dbReference type="ARBA" id="ARBA00001936"/>
    </source>
</evidence>
<dbReference type="FunCoup" id="A0A066VSH8">
    <property type="interactions" value="589"/>
</dbReference>
<dbReference type="InterPro" id="IPR004843">
    <property type="entry name" value="Calcineurin-like_PHP"/>
</dbReference>
<dbReference type="GO" id="GO:0008419">
    <property type="term" value="F:RNA lariat debranching enzyme activity"/>
    <property type="evidence" value="ECO:0007669"/>
    <property type="project" value="TreeGrafter"/>
</dbReference>
<comment type="cofactor">
    <cofactor evidence="1">
        <name>Mn(2+)</name>
        <dbReference type="ChEBI" id="CHEBI:29035"/>
    </cofactor>
</comment>
<keyword evidence="6" id="KW-0507">mRNA processing</keyword>
<feature type="compositionally biased region" description="Pro residues" evidence="13">
    <location>
        <begin position="452"/>
        <end position="470"/>
    </location>
</feature>
<evidence type="ECO:0000259" key="14">
    <source>
        <dbReference type="SMART" id="SM01124"/>
    </source>
</evidence>
<keyword evidence="16" id="KW-1185">Reference proteome</keyword>
<proteinExistence type="inferred from homology"/>
<dbReference type="SMART" id="SM01124">
    <property type="entry name" value="DBR1"/>
    <property type="match status" value="1"/>
</dbReference>
<evidence type="ECO:0000256" key="6">
    <source>
        <dbReference type="ARBA" id="ARBA00022664"/>
    </source>
</evidence>
<dbReference type="OMA" id="CARFEVS"/>
<dbReference type="CDD" id="cd00844">
    <property type="entry name" value="MPP_Dbr1_N"/>
    <property type="match status" value="1"/>
</dbReference>
<dbReference type="GO" id="GO:0005634">
    <property type="term" value="C:nucleus"/>
    <property type="evidence" value="ECO:0007669"/>
    <property type="project" value="UniProtKB-SubCell"/>
</dbReference>
<dbReference type="InParanoid" id="A0A066VSH8"/>